<keyword evidence="6" id="KW-1185">Reference proteome</keyword>
<dbReference type="AlphaFoldDB" id="A0A8H7MNA4"/>
<evidence type="ECO:0000256" key="4">
    <source>
        <dbReference type="SAM" id="MobiDB-lite"/>
    </source>
</evidence>
<feature type="region of interest" description="Disordered" evidence="4">
    <location>
        <begin position="704"/>
        <end position="726"/>
    </location>
</feature>
<dbReference type="Gene3D" id="3.80.10.10">
    <property type="entry name" value="Ribonuclease Inhibitor"/>
    <property type="match status" value="1"/>
</dbReference>
<dbReference type="PANTHER" id="PTHR48051">
    <property type="match status" value="1"/>
</dbReference>
<organism evidence="5 6">
    <name type="scientific">Ascochyta lentis</name>
    <dbReference type="NCBI Taxonomy" id="205686"/>
    <lineage>
        <taxon>Eukaryota</taxon>
        <taxon>Fungi</taxon>
        <taxon>Dikarya</taxon>
        <taxon>Ascomycota</taxon>
        <taxon>Pezizomycotina</taxon>
        <taxon>Dothideomycetes</taxon>
        <taxon>Pleosporomycetidae</taxon>
        <taxon>Pleosporales</taxon>
        <taxon>Pleosporineae</taxon>
        <taxon>Didymellaceae</taxon>
        <taxon>Ascochyta</taxon>
    </lineage>
</organism>
<feature type="coiled-coil region" evidence="3">
    <location>
        <begin position="174"/>
        <end position="208"/>
    </location>
</feature>
<dbReference type="Pfam" id="PF13855">
    <property type="entry name" value="LRR_8"/>
    <property type="match status" value="1"/>
</dbReference>
<dbReference type="PROSITE" id="PS51450">
    <property type="entry name" value="LRR"/>
    <property type="match status" value="1"/>
</dbReference>
<dbReference type="InterPro" id="IPR050216">
    <property type="entry name" value="LRR_domain-containing"/>
</dbReference>
<name>A0A8H7MNA4_9PLEO</name>
<accession>A0A8H7MNA4</accession>
<evidence type="ECO:0000256" key="1">
    <source>
        <dbReference type="ARBA" id="ARBA00022614"/>
    </source>
</evidence>
<feature type="compositionally biased region" description="Low complexity" evidence="4">
    <location>
        <begin position="878"/>
        <end position="892"/>
    </location>
</feature>
<dbReference type="Proteomes" id="UP000651452">
    <property type="component" value="Unassembled WGS sequence"/>
</dbReference>
<keyword evidence="1" id="KW-0433">Leucine-rich repeat</keyword>
<comment type="caution">
    <text evidence="5">The sequence shown here is derived from an EMBL/GenBank/DDBJ whole genome shotgun (WGS) entry which is preliminary data.</text>
</comment>
<feature type="compositionally biased region" description="Polar residues" evidence="4">
    <location>
        <begin position="865"/>
        <end position="875"/>
    </location>
</feature>
<feature type="region of interest" description="Disordered" evidence="4">
    <location>
        <begin position="853"/>
        <end position="919"/>
    </location>
</feature>
<dbReference type="SUPFAM" id="SSF52075">
    <property type="entry name" value="Outer arm dynein light chain 1"/>
    <property type="match status" value="1"/>
</dbReference>
<dbReference type="GO" id="GO:0005737">
    <property type="term" value="C:cytoplasm"/>
    <property type="evidence" value="ECO:0007669"/>
    <property type="project" value="TreeGrafter"/>
</dbReference>
<dbReference type="OrthoDB" id="1394818at2759"/>
<evidence type="ECO:0000313" key="5">
    <source>
        <dbReference type="EMBL" id="KAF9701932.1"/>
    </source>
</evidence>
<dbReference type="InterPro" id="IPR003591">
    <property type="entry name" value="Leu-rich_rpt_typical-subtyp"/>
</dbReference>
<dbReference type="PANTHER" id="PTHR48051:SF1">
    <property type="entry name" value="RAS SUPPRESSOR PROTEIN 1"/>
    <property type="match status" value="1"/>
</dbReference>
<dbReference type="InterPro" id="IPR032675">
    <property type="entry name" value="LRR_dom_sf"/>
</dbReference>
<protein>
    <submittedName>
        <fullName evidence="5">Uncharacterized protein</fullName>
    </submittedName>
</protein>
<keyword evidence="3" id="KW-0175">Coiled coil</keyword>
<feature type="compositionally biased region" description="Polar residues" evidence="4">
    <location>
        <begin position="893"/>
        <end position="912"/>
    </location>
</feature>
<evidence type="ECO:0000256" key="3">
    <source>
        <dbReference type="SAM" id="Coils"/>
    </source>
</evidence>
<reference evidence="5" key="2">
    <citation type="submission" date="2020-09" db="EMBL/GenBank/DDBJ databases">
        <title>Reference genome assembly for Australian Ascochyta lentis isolate Al4.</title>
        <authorList>
            <person name="Lee R.C."/>
            <person name="Farfan-Caceres L.M."/>
            <person name="Debler J.W."/>
            <person name="Williams A.H."/>
            <person name="Henares B.M."/>
        </authorList>
    </citation>
    <scope>NUCLEOTIDE SEQUENCE</scope>
    <source>
        <strain evidence="5">Al4</strain>
    </source>
</reference>
<reference evidence="5" key="1">
    <citation type="submission" date="2018-12" db="EMBL/GenBank/DDBJ databases">
        <authorList>
            <person name="Syme R.A."/>
            <person name="Farfan-Caceres L."/>
            <person name="Lichtenzveig J."/>
        </authorList>
    </citation>
    <scope>NUCLEOTIDE SEQUENCE</scope>
    <source>
        <strain evidence="5">Al4</strain>
    </source>
</reference>
<dbReference type="InterPro" id="IPR001611">
    <property type="entry name" value="Leu-rich_rpt"/>
</dbReference>
<dbReference type="EMBL" id="RZGK01000002">
    <property type="protein sequence ID" value="KAF9701932.1"/>
    <property type="molecule type" value="Genomic_DNA"/>
</dbReference>
<proteinExistence type="predicted"/>
<keyword evidence="2" id="KW-0677">Repeat</keyword>
<sequence length="951" mass="104707">MAELVASIIGIVSAGTKVALVLSQLAADIGSAGHEARMMGGEIRSFCAVLKTLGETMEKIDKSPYYAHCSEMIKDMTAASLEMFTEILNATESLKSLTAGRDGKDGNFGIVTRVQWTVFKKPKLLILRAAIEAYKSNLSLMLGTISTAEKVARRNSSRDAPKNFAEDAQDRSLLASLELDRKASLLDLAQAERQYEETIAQIPSLLSDEASAVVGSTDELLDDAVSPDVESNNDSLVESVRKEIESIRSSLAGNATFNDSVIQSQVTRHSQRVSKMLEHDQTRLSQRWSQNFPTGTAVAMISTSIAESRTGSSSNHAELASSVLVSPSPSSLHDVSTMAPTAQDTHSIKTPLPALDPRAINHYASFLSSLLLLDLSERQTVLRALEQDVLAESHATTTLRETSHVQTSQEDLSISTNPHAESETLLEAQVYDNSQQLVDLVEEQILAWHKPKAAKASNSKNKLHNHGLTIDLRRQRINSLPHEIIDMMGHHVFRLNICWHLHRLDLSNNSLVTIPEVLVRLPHLEILNLRRNRLRRLPYSILKMSQLKSLSVEENYISAFPPVLGSMSNLILLYTSDNPVVYPSRDQIDYNFPTSEDSDESVASWTSQLKEFLQKQDILVWTLKLKQLMRSLCVEDPIDPASIAAHQVLDEQKSSPHKELEQPQGRDIPTVSVIEVNDDPLSESALSPLEPTLPIAWPVSSKPGKGLSVQSDDIESKPSASRPVSIMGQFPLSPSLVVSDHRRSRSQHQFGGVNAEVPFSIDDSRRRSHSVQEPSVSLDAKIFLKTETPVDVADASWKAHQDNNPLRYTHLAQGAPFLLALPNERSDGELLEPLSVSDTYSSLDAALEVSHDSGAKAEVEPHAESIQSPCITPSRTPEILLSRESSEQSLSLVPNSSSPTSPRLQTPTSPVSPGNLAGFTKKRTSYAHHRNTRVFDDLVFHMPEVEEDDRA</sequence>
<gene>
    <name evidence="5" type="ORF">EKO04_000159</name>
</gene>
<evidence type="ECO:0000313" key="6">
    <source>
        <dbReference type="Proteomes" id="UP000651452"/>
    </source>
</evidence>
<evidence type="ECO:0000256" key="2">
    <source>
        <dbReference type="ARBA" id="ARBA00022737"/>
    </source>
</evidence>
<dbReference type="SMART" id="SM00369">
    <property type="entry name" value="LRR_TYP"/>
    <property type="match status" value="3"/>
</dbReference>
<feature type="compositionally biased region" description="Basic and acidic residues" evidence="4">
    <location>
        <begin position="853"/>
        <end position="863"/>
    </location>
</feature>
<dbReference type="SMART" id="SM00364">
    <property type="entry name" value="LRR_BAC"/>
    <property type="match status" value="3"/>
</dbReference>